<reference evidence="3 4" key="1">
    <citation type="submission" date="2019-09" db="EMBL/GenBank/DDBJ databases">
        <authorList>
            <person name="Feng G."/>
        </authorList>
    </citation>
    <scope>NUCLEOTIDE SEQUENCE [LARGE SCALE GENOMIC DNA]</scope>
    <source>
        <strain evidence="2 3">KACC 19283</strain>
        <strain evidence="1 4">KACC 19284</strain>
    </source>
</reference>
<comment type="caution">
    <text evidence="2">The sequence shown here is derived from an EMBL/GenBank/DDBJ whole genome shotgun (WGS) entry which is preliminary data.</text>
</comment>
<dbReference type="EMBL" id="VYQB01000003">
    <property type="protein sequence ID" value="KAA9019636.1"/>
    <property type="molecule type" value="Genomic_DNA"/>
</dbReference>
<proteinExistence type="predicted"/>
<dbReference type="Proteomes" id="UP000326364">
    <property type="component" value="Unassembled WGS sequence"/>
</dbReference>
<gene>
    <name evidence="2" type="ORF">F4U95_05135</name>
    <name evidence="1" type="ORF">F4U96_05135</name>
</gene>
<evidence type="ECO:0000313" key="2">
    <source>
        <dbReference type="EMBL" id="KAA9032093.1"/>
    </source>
</evidence>
<accession>A0A5J5I6L7</accession>
<sequence length="316" mass="33856">MENEIDLTGVDPARWPEIRRRVAILDEYVKLWRPAEAVRKEYAKRMGVALSTFMAIARIWRENRSASALPGARASNSLPTARRIDPMSVEIMQQAIADIGPSSRRVDVLKEVERRCIAAGVTKPSNSTITNLLDKMRAAANATTEFAPEILIDECAVKLPAVHGGDIYMPHVLVAVALPQGTIVAADIGDGPDDPPSVARLAERLEAAFPGTGVGLPIRAPHLDSMERAVIGATDAANPTLRRVLGAQLDGLGLVYQESKARPTTALVRSRNSSTLSKDDVHRAIWSAIEAHNAARPALPGFASVGADSGFTPAGR</sequence>
<keyword evidence="4" id="KW-1185">Reference proteome</keyword>
<protein>
    <submittedName>
        <fullName evidence="2">Uncharacterized protein</fullName>
    </submittedName>
</protein>
<dbReference type="AlphaFoldDB" id="A0A5J5I6L7"/>
<organism evidence="2 3">
    <name type="scientific">Sphingobium limneticum</name>
    <dbReference type="NCBI Taxonomy" id="1007511"/>
    <lineage>
        <taxon>Bacteria</taxon>
        <taxon>Pseudomonadati</taxon>
        <taxon>Pseudomonadota</taxon>
        <taxon>Alphaproteobacteria</taxon>
        <taxon>Sphingomonadales</taxon>
        <taxon>Sphingomonadaceae</taxon>
        <taxon>Sphingobium</taxon>
    </lineage>
</organism>
<evidence type="ECO:0000313" key="1">
    <source>
        <dbReference type="EMBL" id="KAA9019636.1"/>
    </source>
</evidence>
<evidence type="ECO:0000313" key="4">
    <source>
        <dbReference type="Proteomes" id="UP000326364"/>
    </source>
</evidence>
<dbReference type="Proteomes" id="UP000325933">
    <property type="component" value="Unassembled WGS sequence"/>
</dbReference>
<dbReference type="EMBL" id="VYQA01000003">
    <property type="protein sequence ID" value="KAA9032093.1"/>
    <property type="molecule type" value="Genomic_DNA"/>
</dbReference>
<evidence type="ECO:0000313" key="3">
    <source>
        <dbReference type="Proteomes" id="UP000325933"/>
    </source>
</evidence>
<name>A0A5J5I6L7_9SPHN</name>
<dbReference type="RefSeq" id="WP_150424843.1">
    <property type="nucleotide sequence ID" value="NZ_VYQA01000003.1"/>
</dbReference>